<dbReference type="PATRIC" id="fig|1202724.3.peg.4165"/>
<dbReference type="NCBIfam" id="NF033708">
    <property type="entry name" value="T9SS_Cterm_ChiA"/>
    <property type="match status" value="1"/>
</dbReference>
<evidence type="ECO:0000259" key="2">
    <source>
        <dbReference type="PROSITE" id="PS50853"/>
    </source>
</evidence>
<dbReference type="InterPro" id="IPR045474">
    <property type="entry name" value="GEVED"/>
</dbReference>
<dbReference type="Proteomes" id="UP000037755">
    <property type="component" value="Unassembled WGS sequence"/>
</dbReference>
<dbReference type="Gene3D" id="2.60.120.260">
    <property type="entry name" value="Galactose-binding domain-like"/>
    <property type="match status" value="1"/>
</dbReference>
<dbReference type="EMBL" id="LIYD01000005">
    <property type="protein sequence ID" value="KOS08093.1"/>
    <property type="molecule type" value="Genomic_DNA"/>
</dbReference>
<gene>
    <name evidence="3" type="ORF">AM493_20110</name>
</gene>
<keyword evidence="4" id="KW-1185">Reference proteome</keyword>
<evidence type="ECO:0000313" key="3">
    <source>
        <dbReference type="EMBL" id="KOS08093.1"/>
    </source>
</evidence>
<dbReference type="SUPFAM" id="SSF49265">
    <property type="entry name" value="Fibronectin type III"/>
    <property type="match status" value="2"/>
</dbReference>
<evidence type="ECO:0000256" key="1">
    <source>
        <dbReference type="SAM" id="MobiDB-lite"/>
    </source>
</evidence>
<organism evidence="3 4">
    <name type="scientific">Flavobacterium akiainvivens</name>
    <dbReference type="NCBI Taxonomy" id="1202724"/>
    <lineage>
        <taxon>Bacteria</taxon>
        <taxon>Pseudomonadati</taxon>
        <taxon>Bacteroidota</taxon>
        <taxon>Flavobacteriia</taxon>
        <taxon>Flavobacteriales</taxon>
        <taxon>Flavobacteriaceae</taxon>
        <taxon>Flavobacterium</taxon>
    </lineage>
</organism>
<feature type="region of interest" description="Disordered" evidence="1">
    <location>
        <begin position="233"/>
        <end position="257"/>
    </location>
</feature>
<accession>A0A0M8MC47</accession>
<name>A0A0M8MC47_9FLAO</name>
<protein>
    <recommendedName>
        <fullName evidence="2">Fibronectin type-III domain-containing protein</fullName>
    </recommendedName>
</protein>
<dbReference type="STRING" id="1202724.AM493_20110"/>
<feature type="domain" description="Fibronectin type-III" evidence="2">
    <location>
        <begin position="641"/>
        <end position="735"/>
    </location>
</feature>
<sequence>MSSAFNTVGKMNITLKFMLWHTNESAFASFNDRVQVQYSTNGTTWQNAGNEMVVYNSATNGWSEKTIVLPSGAQGATTLYVALLFTSANGANAYVDYVRLTAEEASVCTGTPAPGNTLSSVSSVCAGSNFTLSLQNATTGSGVSYQWQSSSNQTTWANISGATASTLTTTQNASTYYRCNVTCSGNTGASNPVQVITEQLYAALPYTESFESWQSKCDGTSNVPSQYWMSTPSAGNNSWRRNDQGSSSASWSSNSGAYSPVSQTGSYSARFHTYNTSSGTQGALDLYADCSSGSSSKRLTFYYINTSGSDKVEVYVSTNGGQTFTKIGADIVTSSSWALQTRDFTSSSAQTVVRLIATSDFGSTDIGIDNLMLDYAPSCMPPTGLTTVSVAVNTANISWTAPATAPASGYDYYYSTSSATPAETVTASGSTNAGVASVSLSALNEATTYYVWVRSKCSASEKSAWSSVLSFTTSCATAAVPYYLTFDDVTAPALPGCITQENTTADSYYWRTSSSYKHSGTNSAYMPSNYTQNDYLYTKGINLTAGTAYRLSFRYLVGYSSNYKANIAVAYSSQAASTATQVNLLTLTNLQGVSMNTAFTLQYVDFTPQTSGVYYISFRAYNQADVYIDAVSVEIAPTCIEPANLAVGTITANSATVSWQAASPVPGNGYEYYLSTSSTAPVAATAATGTATGTSVTLSNLTADTTYYVWVRSVCSGSDKSAWTLSPVTLFTGYCSVSTTSSTDYISAFSTTGAVQNINYTATTQPAGSYSNQSQGQAIQQYTGLGFNFSSTYSGGNNGINIWVDWNNDLVFSDSEKVLNLANSNVTKTGTVNIPAGTLPGNYRLRVRAQWGSSANPAACGSVSYGSTLDFTLTVLPACNTWTGAVSNNWSTAGNWCGGVVPGATADVVINGSNTPEISTATATVKSLTIEQGATVTIKTGGTLTVNNALVNNGSIVVENNAALVQATGSIYTQSAGATAVVYRDSNPLYRLDYTLWGSPVAGQNLFAFSDDTAVNRFYTYGLNTNGEENYLAVPDPAAINFAPATGYLIRMPNNLPDVTGYNTGDATHVDHGVFTGTLNNGTVGAEAGNLVNHYIAVANPYASPISVVDFFTQNSGVLEAGEGIYFWRKKNNALATSYAHLSMAGFTANSAAGGNIENGGAYYYGGNTTGSTNFNENWIISPAQGFLVKLKSGISATSKVNFTNSMRRGVPAIGQPFFRTQNNNDAPAVSRWWINLTGADVFSQSLVSYMPQATTGLDYGYDARAISDGPIALYSKEAEDNLAIQARPAFEVTDVVPMGFNITTAGEYTLALDHVDGQFAQGQDIFVKDNLLGTVHNLQDGAYTFTSGAGSFDTRFEVLYQTDGELGTNQPELANMVLVYQQNGAINITSGSVEMTGVTLYDIRGRKLYEQNGINATQTSVSNLAVAQQVIIVEIQTVNGTVSKKIVY</sequence>
<reference evidence="3 4" key="1">
    <citation type="submission" date="2015-08" db="EMBL/GenBank/DDBJ databases">
        <title>Whole genome sequence of Flavobacterium akiainvivens IK-1T, from decaying Wikstroemia oahuensis, an endemic Hawaiian shrub.</title>
        <authorList>
            <person name="Wan X."/>
            <person name="Hou S."/>
            <person name="Saito J."/>
            <person name="Donachie S."/>
        </authorList>
    </citation>
    <scope>NUCLEOTIDE SEQUENCE [LARGE SCALE GENOMIC DNA]</scope>
    <source>
        <strain evidence="3 4">IK-1</strain>
    </source>
</reference>
<dbReference type="InterPro" id="IPR003961">
    <property type="entry name" value="FN3_dom"/>
</dbReference>
<feature type="compositionally biased region" description="Low complexity" evidence="1">
    <location>
        <begin position="245"/>
        <end position="257"/>
    </location>
</feature>
<comment type="caution">
    <text evidence="3">The sequence shown here is derived from an EMBL/GenBank/DDBJ whole genome shotgun (WGS) entry which is preliminary data.</text>
</comment>
<dbReference type="Gene3D" id="2.60.40.10">
    <property type="entry name" value="Immunoglobulins"/>
    <property type="match status" value="2"/>
</dbReference>
<dbReference type="Pfam" id="PF20009">
    <property type="entry name" value="GEVED"/>
    <property type="match status" value="1"/>
</dbReference>
<dbReference type="SMART" id="SM00060">
    <property type="entry name" value="FN3"/>
    <property type="match status" value="2"/>
</dbReference>
<dbReference type="InterPro" id="IPR013783">
    <property type="entry name" value="Ig-like_fold"/>
</dbReference>
<dbReference type="PROSITE" id="PS50853">
    <property type="entry name" value="FN3"/>
    <property type="match status" value="2"/>
</dbReference>
<dbReference type="Pfam" id="PF00041">
    <property type="entry name" value="fn3"/>
    <property type="match status" value="2"/>
</dbReference>
<proteinExistence type="predicted"/>
<feature type="domain" description="Fibronectin type-III" evidence="2">
    <location>
        <begin position="381"/>
        <end position="476"/>
    </location>
</feature>
<dbReference type="CDD" id="cd00063">
    <property type="entry name" value="FN3"/>
    <property type="match status" value="2"/>
</dbReference>
<dbReference type="InterPro" id="IPR036116">
    <property type="entry name" value="FN3_sf"/>
</dbReference>
<evidence type="ECO:0000313" key="4">
    <source>
        <dbReference type="Proteomes" id="UP000037755"/>
    </source>
</evidence>